<dbReference type="InterPro" id="IPR036942">
    <property type="entry name" value="Beta-barrel_TonB_sf"/>
</dbReference>
<evidence type="ECO:0000256" key="4">
    <source>
        <dbReference type="ARBA" id="ARBA00022452"/>
    </source>
</evidence>
<dbReference type="GO" id="GO:0009279">
    <property type="term" value="C:cell outer membrane"/>
    <property type="evidence" value="ECO:0007669"/>
    <property type="project" value="UniProtKB-SubCell"/>
</dbReference>
<dbReference type="Gene3D" id="2.40.170.20">
    <property type="entry name" value="TonB-dependent receptor, beta-barrel domain"/>
    <property type="match status" value="1"/>
</dbReference>
<keyword evidence="5" id="KW-0410">Iron transport</keyword>
<keyword evidence="7" id="KW-0408">Iron</keyword>
<keyword evidence="3 13" id="KW-0813">Transport</keyword>
<dbReference type="InterPro" id="IPR037066">
    <property type="entry name" value="Plug_dom_sf"/>
</dbReference>
<evidence type="ECO:0000256" key="13">
    <source>
        <dbReference type="PROSITE-ProRule" id="PRU01360"/>
    </source>
</evidence>
<accession>A0A941I510</accession>
<evidence type="ECO:0000256" key="3">
    <source>
        <dbReference type="ARBA" id="ARBA00022448"/>
    </source>
</evidence>
<evidence type="ECO:0000256" key="10">
    <source>
        <dbReference type="ARBA" id="ARBA00023136"/>
    </source>
</evidence>
<keyword evidence="11 18" id="KW-0675">Receptor</keyword>
<evidence type="ECO:0000256" key="14">
    <source>
        <dbReference type="RuleBase" id="RU003357"/>
    </source>
</evidence>
<protein>
    <submittedName>
        <fullName evidence="18">TonB-dependent receptor</fullName>
    </submittedName>
</protein>
<evidence type="ECO:0000313" key="18">
    <source>
        <dbReference type="EMBL" id="MBR7748026.1"/>
    </source>
</evidence>
<gene>
    <name evidence="18" type="ORF">KDM92_15670</name>
</gene>
<evidence type="ECO:0000259" key="16">
    <source>
        <dbReference type="Pfam" id="PF00593"/>
    </source>
</evidence>
<keyword evidence="10 13" id="KW-0472">Membrane</keyword>
<dbReference type="PANTHER" id="PTHR32552">
    <property type="entry name" value="FERRICHROME IRON RECEPTOR-RELATED"/>
    <property type="match status" value="1"/>
</dbReference>
<keyword evidence="4 13" id="KW-1134">Transmembrane beta strand</keyword>
<dbReference type="RefSeq" id="WP_212685385.1">
    <property type="nucleotide sequence ID" value="NZ_JAGSPM010000011.1"/>
</dbReference>
<feature type="domain" description="TonB-dependent receptor-like beta-barrel" evidence="16">
    <location>
        <begin position="346"/>
        <end position="858"/>
    </location>
</feature>
<reference evidence="18 19" key="1">
    <citation type="submission" date="2021-04" db="EMBL/GenBank/DDBJ databases">
        <title>novel species isolated from subtropical streams in China.</title>
        <authorList>
            <person name="Lu H."/>
        </authorList>
    </citation>
    <scope>NUCLEOTIDE SEQUENCE [LARGE SCALE GENOMIC DNA]</scope>
    <source>
        <strain evidence="18 19">BYS107W</strain>
    </source>
</reference>
<dbReference type="AlphaFoldDB" id="A0A941I510"/>
<dbReference type="Pfam" id="PF00593">
    <property type="entry name" value="TonB_dep_Rec_b-barrel"/>
    <property type="match status" value="1"/>
</dbReference>
<dbReference type="PROSITE" id="PS52016">
    <property type="entry name" value="TONB_DEPENDENT_REC_3"/>
    <property type="match status" value="1"/>
</dbReference>
<dbReference type="Pfam" id="PF07715">
    <property type="entry name" value="Plug"/>
    <property type="match status" value="1"/>
</dbReference>
<comment type="similarity">
    <text evidence="2 13 14">Belongs to the TonB-dependent receptor family.</text>
</comment>
<dbReference type="Proteomes" id="UP000680158">
    <property type="component" value="Unassembled WGS sequence"/>
</dbReference>
<evidence type="ECO:0000256" key="7">
    <source>
        <dbReference type="ARBA" id="ARBA00023004"/>
    </source>
</evidence>
<dbReference type="PANTHER" id="PTHR32552:SF81">
    <property type="entry name" value="TONB-DEPENDENT OUTER MEMBRANE RECEPTOR"/>
    <property type="match status" value="1"/>
</dbReference>
<dbReference type="InterPro" id="IPR012910">
    <property type="entry name" value="Plug_dom"/>
</dbReference>
<evidence type="ECO:0000256" key="9">
    <source>
        <dbReference type="ARBA" id="ARBA00023077"/>
    </source>
</evidence>
<dbReference type="InterPro" id="IPR039426">
    <property type="entry name" value="TonB-dep_rcpt-like"/>
</dbReference>
<keyword evidence="15" id="KW-0732">Signal</keyword>
<evidence type="ECO:0000256" key="8">
    <source>
        <dbReference type="ARBA" id="ARBA00023065"/>
    </source>
</evidence>
<evidence type="ECO:0000256" key="15">
    <source>
        <dbReference type="SAM" id="SignalP"/>
    </source>
</evidence>
<name>A0A941I510_9BURK</name>
<evidence type="ECO:0000259" key="17">
    <source>
        <dbReference type="Pfam" id="PF07715"/>
    </source>
</evidence>
<dbReference type="SUPFAM" id="SSF56935">
    <property type="entry name" value="Porins"/>
    <property type="match status" value="1"/>
</dbReference>
<keyword evidence="8" id="KW-0406">Ion transport</keyword>
<evidence type="ECO:0000256" key="2">
    <source>
        <dbReference type="ARBA" id="ARBA00009810"/>
    </source>
</evidence>
<comment type="caution">
    <text evidence="18">The sequence shown here is derived from an EMBL/GenBank/DDBJ whole genome shotgun (WGS) entry which is preliminary data.</text>
</comment>
<keyword evidence="6 13" id="KW-0812">Transmembrane</keyword>
<evidence type="ECO:0000256" key="1">
    <source>
        <dbReference type="ARBA" id="ARBA00004571"/>
    </source>
</evidence>
<dbReference type="InterPro" id="IPR000531">
    <property type="entry name" value="Beta-barrel_TonB"/>
</dbReference>
<organism evidence="18 19">
    <name type="scientific">Undibacterium baiyunense</name>
    <dbReference type="NCBI Taxonomy" id="2828731"/>
    <lineage>
        <taxon>Bacteria</taxon>
        <taxon>Pseudomonadati</taxon>
        <taxon>Pseudomonadota</taxon>
        <taxon>Betaproteobacteria</taxon>
        <taxon>Burkholderiales</taxon>
        <taxon>Oxalobacteraceae</taxon>
        <taxon>Undibacterium</taxon>
    </lineage>
</organism>
<keyword evidence="19" id="KW-1185">Reference proteome</keyword>
<comment type="subcellular location">
    <subcellularLocation>
        <location evidence="1 13">Cell outer membrane</location>
        <topology evidence="1 13">Multi-pass membrane protein</topology>
    </subcellularLocation>
</comment>
<feature type="signal peptide" evidence="15">
    <location>
        <begin position="1"/>
        <end position="31"/>
    </location>
</feature>
<dbReference type="GO" id="GO:0006826">
    <property type="term" value="P:iron ion transport"/>
    <property type="evidence" value="ECO:0007669"/>
    <property type="project" value="UniProtKB-KW"/>
</dbReference>
<evidence type="ECO:0000256" key="5">
    <source>
        <dbReference type="ARBA" id="ARBA00022496"/>
    </source>
</evidence>
<feature type="domain" description="TonB-dependent receptor plug" evidence="17">
    <location>
        <begin position="67"/>
        <end position="174"/>
    </location>
</feature>
<feature type="chain" id="PRO_5037176409" evidence="15">
    <location>
        <begin position="32"/>
        <end position="894"/>
    </location>
</feature>
<evidence type="ECO:0000256" key="11">
    <source>
        <dbReference type="ARBA" id="ARBA00023170"/>
    </source>
</evidence>
<dbReference type="Gene3D" id="2.170.130.10">
    <property type="entry name" value="TonB-dependent receptor, plug domain"/>
    <property type="match status" value="1"/>
</dbReference>
<evidence type="ECO:0000256" key="6">
    <source>
        <dbReference type="ARBA" id="ARBA00022692"/>
    </source>
</evidence>
<sequence>MPRLIQFRRSRSMMYLAIASAFTLLASQADAQETSIQQSSNTKADDKSKDTIPEVIVTATRQATSLLKAPVAVSALKAEDLIRSNVKELLNLSGAIPNVQFGLSSADSGVLVSIRGVTSTNFTEIGDPAVGIHIDGIYSPRPQGSLALMFDLDQVEVLRGAQGTLFGRNSTAGVVNILPAKPEFKTNYGWSSLNLANYNGKEVRSVYNFGISDNFALRAAVMVDKRDGYIKQERDLSDRGVLLSDGNGGAKFTPDGKPDVDQRLNRELSPKDYYTNSNQWATRLTARWAIDKDLEWTGGFEHYQNSGAGEVGLKDCKMAAGTRFACGPQGQWYAKINVPGKLDMSITTYRSNLVWKLSPQTELGYKVAYAVQKREQHHDDDGGQSFLAEDVGVMEPWGNWGAQHAIDWASYTLDSNYRSLVNELQIKQNFDQWRYVAGLFNMSEKNAINFAQDKLIEAPWGMPHAQFYAQPNRQVHSKALFAQADIKLADQLSATVGFRMSKDSREDIGGVSAGLWSADTPWYYNGKYVPKAAGTGTPHNGTDFTFGMGPFAGVGVFPSPVVNTHKANWEKPTYRLGLQYDIDKASMVFASAATGYRPGGFGDKFDTCGGGTCVDGGTQKYSYLEYNPELTTNFEVGYKGRHFNNKLDLSVVYFHTKYDDMHVTGMNAVGQRKLRADETCPDWNPACDVVTAWKTENIGNSRIQGLEIEYKARPWVGGTLSGYASVLNSKVLSYPTYDDNWMCGHRQEFGAESCAPLYLGNDPSKRGRAIRDVTGNQLPMAPKYSYAINYSHDFALDNGWVMTPSIGMRHQSRMYFTVRNLDNRVLGDYQDPYTNWNASVRLSAHDDKWNIELWGTNLSNNIVKNWMGQGNAGGYTFNSYNPPRMFGIRGTINY</sequence>
<evidence type="ECO:0000313" key="19">
    <source>
        <dbReference type="Proteomes" id="UP000680158"/>
    </source>
</evidence>
<proteinExistence type="inferred from homology"/>
<keyword evidence="12 13" id="KW-0998">Cell outer membrane</keyword>
<evidence type="ECO:0000256" key="12">
    <source>
        <dbReference type="ARBA" id="ARBA00023237"/>
    </source>
</evidence>
<keyword evidence="9 14" id="KW-0798">TonB box</keyword>
<dbReference type="EMBL" id="JAGSPM010000011">
    <property type="protein sequence ID" value="MBR7748026.1"/>
    <property type="molecule type" value="Genomic_DNA"/>
</dbReference>